<dbReference type="EMBL" id="VBAK01000119">
    <property type="protein sequence ID" value="TMI89725.1"/>
    <property type="molecule type" value="Genomic_DNA"/>
</dbReference>
<dbReference type="Proteomes" id="UP000318509">
    <property type="component" value="Unassembled WGS sequence"/>
</dbReference>
<keyword evidence="6" id="KW-0441">Lipid A biosynthesis</keyword>
<evidence type="ECO:0000256" key="10">
    <source>
        <dbReference type="ARBA" id="ARBA00023098"/>
    </source>
</evidence>
<evidence type="ECO:0000313" key="15">
    <source>
        <dbReference type="Proteomes" id="UP000318509"/>
    </source>
</evidence>
<dbReference type="AlphaFoldDB" id="A0A537K1S7"/>
<name>A0A537K1S7_9BACT</name>
<gene>
    <name evidence="14" type="ORF">E6H00_09025</name>
</gene>
<evidence type="ECO:0000256" key="8">
    <source>
        <dbReference type="ARBA" id="ARBA00022985"/>
    </source>
</evidence>
<keyword evidence="7 12" id="KW-0812">Transmembrane</keyword>
<feature type="transmembrane region" description="Helical" evidence="12">
    <location>
        <begin position="157"/>
        <end position="175"/>
    </location>
</feature>
<evidence type="ECO:0000256" key="12">
    <source>
        <dbReference type="SAM" id="Phobius"/>
    </source>
</evidence>
<dbReference type="Pfam" id="PF00892">
    <property type="entry name" value="EamA"/>
    <property type="match status" value="1"/>
</dbReference>
<evidence type="ECO:0000256" key="11">
    <source>
        <dbReference type="ARBA" id="ARBA00023136"/>
    </source>
</evidence>
<feature type="transmembrane region" description="Helical" evidence="12">
    <location>
        <begin position="308"/>
        <end position="329"/>
    </location>
</feature>
<evidence type="ECO:0000256" key="9">
    <source>
        <dbReference type="ARBA" id="ARBA00022989"/>
    </source>
</evidence>
<evidence type="ECO:0000256" key="5">
    <source>
        <dbReference type="ARBA" id="ARBA00022519"/>
    </source>
</evidence>
<feature type="transmembrane region" description="Helical" evidence="12">
    <location>
        <begin position="187"/>
        <end position="208"/>
    </location>
</feature>
<keyword evidence="3" id="KW-1003">Cell membrane</keyword>
<feature type="transmembrane region" description="Helical" evidence="12">
    <location>
        <begin position="97"/>
        <end position="119"/>
    </location>
</feature>
<dbReference type="GO" id="GO:0009103">
    <property type="term" value="P:lipopolysaccharide biosynthetic process"/>
    <property type="evidence" value="ECO:0007669"/>
    <property type="project" value="UniProtKB-KW"/>
</dbReference>
<organism evidence="14 15">
    <name type="scientific">Candidatus Segetimicrobium genomatis</name>
    <dbReference type="NCBI Taxonomy" id="2569760"/>
    <lineage>
        <taxon>Bacteria</taxon>
        <taxon>Bacillati</taxon>
        <taxon>Candidatus Sysuimicrobiota</taxon>
        <taxon>Candidatus Sysuimicrobiia</taxon>
        <taxon>Candidatus Sysuimicrobiales</taxon>
        <taxon>Candidatus Segetimicrobiaceae</taxon>
        <taxon>Candidatus Segetimicrobium</taxon>
    </lineage>
</organism>
<evidence type="ECO:0000313" key="14">
    <source>
        <dbReference type="EMBL" id="TMI89725.1"/>
    </source>
</evidence>
<protein>
    <recommendedName>
        <fullName evidence="13">EamA domain-containing protein</fullName>
    </recommendedName>
</protein>
<evidence type="ECO:0000256" key="7">
    <source>
        <dbReference type="ARBA" id="ARBA00022692"/>
    </source>
</evidence>
<feature type="transmembrane region" description="Helical" evidence="12">
    <location>
        <begin position="131"/>
        <end position="150"/>
    </location>
</feature>
<evidence type="ECO:0000256" key="4">
    <source>
        <dbReference type="ARBA" id="ARBA00022516"/>
    </source>
</evidence>
<dbReference type="InterPro" id="IPR037185">
    <property type="entry name" value="EmrE-like"/>
</dbReference>
<dbReference type="Gene3D" id="1.10.3730.20">
    <property type="match status" value="1"/>
</dbReference>
<dbReference type="GO" id="GO:0022857">
    <property type="term" value="F:transmembrane transporter activity"/>
    <property type="evidence" value="ECO:0007669"/>
    <property type="project" value="InterPro"/>
</dbReference>
<feature type="domain" description="EamA" evidence="13">
    <location>
        <begin position="245"/>
        <end position="379"/>
    </location>
</feature>
<keyword evidence="11 12" id="KW-0472">Membrane</keyword>
<dbReference type="PANTHER" id="PTHR30561">
    <property type="entry name" value="SMR FAMILY PROTON-DEPENDENT DRUG EFFLUX TRANSPORTER SUGE"/>
    <property type="match status" value="1"/>
</dbReference>
<evidence type="ECO:0000256" key="1">
    <source>
        <dbReference type="ARBA" id="ARBA00004651"/>
    </source>
</evidence>
<keyword evidence="4" id="KW-0444">Lipid biosynthesis</keyword>
<feature type="transmembrane region" description="Helical" evidence="12">
    <location>
        <begin position="274"/>
        <end position="293"/>
    </location>
</feature>
<keyword evidence="5" id="KW-0997">Cell inner membrane</keyword>
<comment type="similarity">
    <text evidence="2">Belongs to the EamA transporter family.</text>
</comment>
<accession>A0A537K1S7</accession>
<proteinExistence type="inferred from homology"/>
<feature type="transmembrane region" description="Helical" evidence="12">
    <location>
        <begin position="215"/>
        <end position="233"/>
    </location>
</feature>
<comment type="caution">
    <text evidence="14">The sequence shown here is derived from an EMBL/GenBank/DDBJ whole genome shotgun (WGS) entry which is preliminary data.</text>
</comment>
<evidence type="ECO:0000256" key="2">
    <source>
        <dbReference type="ARBA" id="ARBA00007362"/>
    </source>
</evidence>
<keyword evidence="10" id="KW-0443">Lipid metabolism</keyword>
<keyword evidence="9 12" id="KW-1133">Transmembrane helix</keyword>
<reference evidence="14 15" key="1">
    <citation type="journal article" date="2019" name="Nat. Microbiol.">
        <title>Mediterranean grassland soil C-N compound turnover is dependent on rainfall and depth, and is mediated by genomically divergent microorganisms.</title>
        <authorList>
            <person name="Diamond S."/>
            <person name="Andeer P.F."/>
            <person name="Li Z."/>
            <person name="Crits-Christoph A."/>
            <person name="Burstein D."/>
            <person name="Anantharaman K."/>
            <person name="Lane K.R."/>
            <person name="Thomas B.C."/>
            <person name="Pan C."/>
            <person name="Northen T.R."/>
            <person name="Banfield J.F."/>
        </authorList>
    </citation>
    <scope>NUCLEOTIDE SEQUENCE [LARGE SCALE GENOMIC DNA]</scope>
    <source>
        <strain evidence="14">NP_3</strain>
    </source>
</reference>
<dbReference type="SUPFAM" id="SSF103481">
    <property type="entry name" value="Multidrug resistance efflux transporter EmrE"/>
    <property type="match status" value="2"/>
</dbReference>
<dbReference type="GO" id="GO:0005886">
    <property type="term" value="C:plasma membrane"/>
    <property type="evidence" value="ECO:0007669"/>
    <property type="project" value="UniProtKB-SubCell"/>
</dbReference>
<comment type="subcellular location">
    <subcellularLocation>
        <location evidence="1">Cell membrane</location>
        <topology evidence="1">Multi-pass membrane protein</topology>
    </subcellularLocation>
</comment>
<evidence type="ECO:0000256" key="3">
    <source>
        <dbReference type="ARBA" id="ARBA00022475"/>
    </source>
</evidence>
<sequence>MPSTPTWPLVTASVMIAPAPMKISVKVPIPSASSGFHVACITHLPCWVTDAGAGRIRGECRRPPRADPLVAEFDGAGAFSRGGRAAAGGPRIVPTVLCLNMPLIALVLVLSSVVLHASWNAIVKSDDDRLVAGWATTAAGAVLGAALLAASGFPSSHALPFVALSGIVHSGYMIALTRAYDDGDLSLVYPIARGVAPVVATAGAAAVFRETLPPPAYAGIGLIALGVLLLGAPHGGSAAPPQGRALTWSLVTALTIASYTLIDRQGVRLTSPQSYIGVLFLIDALILSAYVGWQRGAAPWRLVPPGRWGMLALSGAFSLGAYLLVLAALAISRVGYIAALRETSVIIAAWVGWRHLGDRQGPRRLISSGIVAAGLVMLVASR</sequence>
<feature type="transmembrane region" description="Helical" evidence="12">
    <location>
        <begin position="245"/>
        <end position="262"/>
    </location>
</feature>
<evidence type="ECO:0000256" key="6">
    <source>
        <dbReference type="ARBA" id="ARBA00022556"/>
    </source>
</evidence>
<dbReference type="PANTHER" id="PTHR30561:SF9">
    <property type="entry name" value="4-AMINO-4-DEOXY-L-ARABINOSE-PHOSPHOUNDECAPRENOL FLIPPASE SUBUNIT ARNF-RELATED"/>
    <property type="match status" value="1"/>
</dbReference>
<keyword evidence="8" id="KW-0448">Lipopolysaccharide biosynthesis</keyword>
<evidence type="ECO:0000259" key="13">
    <source>
        <dbReference type="Pfam" id="PF00892"/>
    </source>
</evidence>
<dbReference type="InterPro" id="IPR000390">
    <property type="entry name" value="Small_drug/metabolite_transptr"/>
</dbReference>
<dbReference type="InterPro" id="IPR000620">
    <property type="entry name" value="EamA_dom"/>
</dbReference>